<evidence type="ECO:0000313" key="1">
    <source>
        <dbReference type="EMBL" id="CAB0032686.1"/>
    </source>
</evidence>
<proteinExistence type="predicted"/>
<keyword evidence="2" id="KW-1185">Reference proteome</keyword>
<evidence type="ECO:0000313" key="2">
    <source>
        <dbReference type="Proteomes" id="UP000479190"/>
    </source>
</evidence>
<sequence>MLDVRVVSLRQRRRREKRGSLHTQIPVLHAAAAAAAATATAVHASIMNNAGARAPLRIYNTRRADSGDFHRAQPVECGARQPAREIARDAPIPCARFYYPMLKYLPRLARLLCSKQLYIKRRFLAFLF</sequence>
<protein>
    <submittedName>
        <fullName evidence="1">Uncharacterized protein</fullName>
    </submittedName>
</protein>
<gene>
    <name evidence="1" type="ORF">TBRA_LOCUS4613</name>
</gene>
<organism evidence="1 2">
    <name type="scientific">Trichogramma brassicae</name>
    <dbReference type="NCBI Taxonomy" id="86971"/>
    <lineage>
        <taxon>Eukaryota</taxon>
        <taxon>Metazoa</taxon>
        <taxon>Ecdysozoa</taxon>
        <taxon>Arthropoda</taxon>
        <taxon>Hexapoda</taxon>
        <taxon>Insecta</taxon>
        <taxon>Pterygota</taxon>
        <taxon>Neoptera</taxon>
        <taxon>Endopterygota</taxon>
        <taxon>Hymenoptera</taxon>
        <taxon>Apocrita</taxon>
        <taxon>Proctotrupomorpha</taxon>
        <taxon>Chalcidoidea</taxon>
        <taxon>Trichogrammatidae</taxon>
        <taxon>Trichogramma</taxon>
    </lineage>
</organism>
<reference evidence="1 2" key="1">
    <citation type="submission" date="2020-02" db="EMBL/GenBank/DDBJ databases">
        <authorList>
            <person name="Ferguson B K."/>
        </authorList>
    </citation>
    <scope>NUCLEOTIDE SEQUENCE [LARGE SCALE GENOMIC DNA]</scope>
</reference>
<dbReference type="EMBL" id="CADCXV010000687">
    <property type="protein sequence ID" value="CAB0032686.1"/>
    <property type="molecule type" value="Genomic_DNA"/>
</dbReference>
<dbReference type="Proteomes" id="UP000479190">
    <property type="component" value="Unassembled WGS sequence"/>
</dbReference>
<dbReference type="AlphaFoldDB" id="A0A6H5I5N8"/>
<name>A0A6H5I5N8_9HYME</name>
<accession>A0A6H5I5N8</accession>